<organism evidence="1 2">
    <name type="scientific">Phaseolus angularis</name>
    <name type="common">Azuki bean</name>
    <name type="synonym">Vigna angularis</name>
    <dbReference type="NCBI Taxonomy" id="3914"/>
    <lineage>
        <taxon>Eukaryota</taxon>
        <taxon>Viridiplantae</taxon>
        <taxon>Streptophyta</taxon>
        <taxon>Embryophyta</taxon>
        <taxon>Tracheophyta</taxon>
        <taxon>Spermatophyta</taxon>
        <taxon>Magnoliopsida</taxon>
        <taxon>eudicotyledons</taxon>
        <taxon>Gunneridae</taxon>
        <taxon>Pentapetalae</taxon>
        <taxon>rosids</taxon>
        <taxon>fabids</taxon>
        <taxon>Fabales</taxon>
        <taxon>Fabaceae</taxon>
        <taxon>Papilionoideae</taxon>
        <taxon>50 kb inversion clade</taxon>
        <taxon>NPAAA clade</taxon>
        <taxon>indigoferoid/millettioid clade</taxon>
        <taxon>Phaseoleae</taxon>
        <taxon>Vigna</taxon>
    </lineage>
</organism>
<evidence type="ECO:0000313" key="2">
    <source>
        <dbReference type="Proteomes" id="UP000053144"/>
    </source>
</evidence>
<name>A0A0L9TWI8_PHAAN</name>
<dbReference type="EMBL" id="CM003372">
    <property type="protein sequence ID" value="KOM34915.1"/>
    <property type="molecule type" value="Genomic_DNA"/>
</dbReference>
<accession>A0A0L9TWI8</accession>
<gene>
    <name evidence="1" type="ORF">LR48_Vigan02g106500</name>
</gene>
<protein>
    <submittedName>
        <fullName evidence="1">Uncharacterized protein</fullName>
    </submittedName>
</protein>
<sequence length="108" mass="12505">MDEENQEEDDNLDSHMVEPIREATPCAAGPSVIPSSSSFSTEEYFANLSKQMEDMSLANQARVDDLVEMRQTHHDYVFERFEDFDTQLGNIEHRLNLQPPDYPQTHPF</sequence>
<reference evidence="2" key="1">
    <citation type="journal article" date="2015" name="Proc. Natl. Acad. Sci. U.S.A.">
        <title>Genome sequencing of adzuki bean (Vigna angularis) provides insight into high starch and low fat accumulation and domestication.</title>
        <authorList>
            <person name="Yang K."/>
            <person name="Tian Z."/>
            <person name="Chen C."/>
            <person name="Luo L."/>
            <person name="Zhao B."/>
            <person name="Wang Z."/>
            <person name="Yu L."/>
            <person name="Li Y."/>
            <person name="Sun Y."/>
            <person name="Li W."/>
            <person name="Chen Y."/>
            <person name="Li Y."/>
            <person name="Zhang Y."/>
            <person name="Ai D."/>
            <person name="Zhao J."/>
            <person name="Shang C."/>
            <person name="Ma Y."/>
            <person name="Wu B."/>
            <person name="Wang M."/>
            <person name="Gao L."/>
            <person name="Sun D."/>
            <person name="Zhang P."/>
            <person name="Guo F."/>
            <person name="Wang W."/>
            <person name="Li Y."/>
            <person name="Wang J."/>
            <person name="Varshney R.K."/>
            <person name="Wang J."/>
            <person name="Ling H.Q."/>
            <person name="Wan P."/>
        </authorList>
    </citation>
    <scope>NUCLEOTIDE SEQUENCE</scope>
    <source>
        <strain evidence="2">cv. Jingnong 6</strain>
    </source>
</reference>
<dbReference type="AlphaFoldDB" id="A0A0L9TWI8"/>
<evidence type="ECO:0000313" key="1">
    <source>
        <dbReference type="EMBL" id="KOM34915.1"/>
    </source>
</evidence>
<dbReference type="Proteomes" id="UP000053144">
    <property type="component" value="Chromosome 2"/>
</dbReference>
<dbReference type="Gramene" id="KOM34915">
    <property type="protein sequence ID" value="KOM34915"/>
    <property type="gene ID" value="LR48_Vigan02g106500"/>
</dbReference>
<proteinExistence type="predicted"/>